<reference evidence="2 3" key="1">
    <citation type="journal article" date="2014" name="Genome Biol. Evol.">
        <title>The secreted proteins of Achlya hypogyna and Thraustotheca clavata identify the ancestral oomycete secretome and reveal gene acquisitions by horizontal gene transfer.</title>
        <authorList>
            <person name="Misner I."/>
            <person name="Blouin N."/>
            <person name="Leonard G."/>
            <person name="Richards T.A."/>
            <person name="Lane C.E."/>
        </authorList>
    </citation>
    <scope>NUCLEOTIDE SEQUENCE [LARGE SCALE GENOMIC DNA]</scope>
    <source>
        <strain evidence="2 3">ATCC 34112</strain>
    </source>
</reference>
<name>A0A1W0A7D2_9STRA</name>
<feature type="region of interest" description="Disordered" evidence="1">
    <location>
        <begin position="272"/>
        <end position="297"/>
    </location>
</feature>
<gene>
    <name evidence="2" type="ORF">THRCLA_01823</name>
</gene>
<dbReference type="Proteomes" id="UP000243217">
    <property type="component" value="Unassembled WGS sequence"/>
</dbReference>
<dbReference type="OrthoDB" id="64211at2759"/>
<evidence type="ECO:0000256" key="1">
    <source>
        <dbReference type="SAM" id="MobiDB-lite"/>
    </source>
</evidence>
<dbReference type="CDD" id="cd14688">
    <property type="entry name" value="bZIP_YAP"/>
    <property type="match status" value="1"/>
</dbReference>
<evidence type="ECO:0000313" key="3">
    <source>
        <dbReference type="Proteomes" id="UP000243217"/>
    </source>
</evidence>
<dbReference type="EMBL" id="JNBS01000372">
    <property type="protein sequence ID" value="OQS06118.1"/>
    <property type="molecule type" value="Genomic_DNA"/>
</dbReference>
<comment type="caution">
    <text evidence="2">The sequence shown here is derived from an EMBL/GenBank/DDBJ whole genome shotgun (WGS) entry which is preliminary data.</text>
</comment>
<dbReference type="AlphaFoldDB" id="A0A1W0A7D2"/>
<sequence>MLAKLKRPRKAPDAAIPEDLHAARKQRRREQVRINQRNLRLRQRQLNLLEEDVKCIERQIIECGQSLQELRHLNARDDFFVANFAQYLKMHINGVLPMFPDKVAEQRRITRFLFRDDVVYGGVPGQAYIEEQWLKWAGFHPKFKLVPTGFEVIHSHEATVLRVPVELTFVMTRLTVEAVYPHILAREDIMQKILGTEFVVQAGFLAYFDENGHIERMETWTDLTSTFANALGTLEASTLLANSEIHDLSHIHGAQTRTQSLYEQFDALNLGDGTDEASSEEGTSRFSLYRPSDSSPF</sequence>
<keyword evidence="3" id="KW-1185">Reference proteome</keyword>
<feature type="compositionally biased region" description="Polar residues" evidence="1">
    <location>
        <begin position="280"/>
        <end position="297"/>
    </location>
</feature>
<organism evidence="2 3">
    <name type="scientific">Thraustotheca clavata</name>
    <dbReference type="NCBI Taxonomy" id="74557"/>
    <lineage>
        <taxon>Eukaryota</taxon>
        <taxon>Sar</taxon>
        <taxon>Stramenopiles</taxon>
        <taxon>Oomycota</taxon>
        <taxon>Saprolegniomycetes</taxon>
        <taxon>Saprolegniales</taxon>
        <taxon>Achlyaceae</taxon>
        <taxon>Thraustotheca</taxon>
    </lineage>
</organism>
<evidence type="ECO:0000313" key="2">
    <source>
        <dbReference type="EMBL" id="OQS06118.1"/>
    </source>
</evidence>
<proteinExistence type="predicted"/>
<protein>
    <submittedName>
        <fullName evidence="2">Uncharacterized protein</fullName>
    </submittedName>
</protein>
<accession>A0A1W0A7D2</accession>